<dbReference type="EMBL" id="CAUYUJ010018418">
    <property type="protein sequence ID" value="CAK0883468.1"/>
    <property type="molecule type" value="Genomic_DNA"/>
</dbReference>
<sequence length="377" mass="41952">MMFASGCGAGAGCVIGAQVFWSRCRERAFWSVSDRNTGAQRRSYCPIDLDMSIDAPVGDYETELLSKATSTIERGFFTLKSGMNIFYQLTVPQGEPTAAVVLVHGYSDHCDYILGSRAKILASLGFAVASFDLPGHGRSDGEYIVIDKWVDFVEVARQIVADHIQPFLTARFGKLRCFGIGESLGGGLAFALQQLSAEKGLPKPFDGIVLVAPMLGISKNIYPPWIVVQIFKRILVPILPRWPVAPNKDIGDRCWENPAVHERVLTAASNTYLVHHGQPRLGTAYQMAFVAGEWMEERVKLFDTPLLLFHGAKDEVTDPDVSRRFFDDVASQDKDIRMPPNAWHADCLGGGIQGDDKRGEERRESWVLLTRWMRERA</sequence>
<dbReference type="Gene3D" id="3.40.50.1820">
    <property type="entry name" value="alpha/beta hydrolase"/>
    <property type="match status" value="1"/>
</dbReference>
<proteinExistence type="predicted"/>
<comment type="caution">
    <text evidence="2">The sequence shown here is derived from an EMBL/GenBank/DDBJ whole genome shotgun (WGS) entry which is preliminary data.</text>
</comment>
<dbReference type="PRINTS" id="PR00111">
    <property type="entry name" value="ABHYDROLASE"/>
</dbReference>
<keyword evidence="3" id="KW-1185">Reference proteome</keyword>
<evidence type="ECO:0000313" key="3">
    <source>
        <dbReference type="Proteomes" id="UP001189429"/>
    </source>
</evidence>
<dbReference type="SUPFAM" id="SSF53474">
    <property type="entry name" value="alpha/beta-Hydrolases"/>
    <property type="match status" value="1"/>
</dbReference>
<evidence type="ECO:0000259" key="1">
    <source>
        <dbReference type="Pfam" id="PF12146"/>
    </source>
</evidence>
<dbReference type="InterPro" id="IPR029058">
    <property type="entry name" value="AB_hydrolase_fold"/>
</dbReference>
<dbReference type="Proteomes" id="UP001189429">
    <property type="component" value="Unassembled WGS sequence"/>
</dbReference>
<evidence type="ECO:0000313" key="2">
    <source>
        <dbReference type="EMBL" id="CAK0883468.1"/>
    </source>
</evidence>
<feature type="domain" description="Serine aminopeptidase S33" evidence="1">
    <location>
        <begin position="95"/>
        <end position="345"/>
    </location>
</feature>
<dbReference type="InterPro" id="IPR000073">
    <property type="entry name" value="AB_hydrolase_1"/>
</dbReference>
<dbReference type="Pfam" id="PF12146">
    <property type="entry name" value="Hydrolase_4"/>
    <property type="match status" value="1"/>
</dbReference>
<dbReference type="InterPro" id="IPR022742">
    <property type="entry name" value="Hydrolase_4"/>
</dbReference>
<dbReference type="InterPro" id="IPR051044">
    <property type="entry name" value="MAG_DAG_Lipase"/>
</dbReference>
<protein>
    <recommendedName>
        <fullName evidence="1">Serine aminopeptidase S33 domain-containing protein</fullName>
    </recommendedName>
</protein>
<gene>
    <name evidence="2" type="ORF">PCOR1329_LOCUS65678</name>
</gene>
<name>A0ABN9WCI1_9DINO</name>
<accession>A0ABN9WCI1</accession>
<dbReference type="PANTHER" id="PTHR11614">
    <property type="entry name" value="PHOSPHOLIPASE-RELATED"/>
    <property type="match status" value="1"/>
</dbReference>
<reference evidence="2" key="1">
    <citation type="submission" date="2023-10" db="EMBL/GenBank/DDBJ databases">
        <authorList>
            <person name="Chen Y."/>
            <person name="Shah S."/>
            <person name="Dougan E. K."/>
            <person name="Thang M."/>
            <person name="Chan C."/>
        </authorList>
    </citation>
    <scope>NUCLEOTIDE SEQUENCE [LARGE SCALE GENOMIC DNA]</scope>
</reference>
<organism evidence="2 3">
    <name type="scientific">Prorocentrum cordatum</name>
    <dbReference type="NCBI Taxonomy" id="2364126"/>
    <lineage>
        <taxon>Eukaryota</taxon>
        <taxon>Sar</taxon>
        <taxon>Alveolata</taxon>
        <taxon>Dinophyceae</taxon>
        <taxon>Prorocentrales</taxon>
        <taxon>Prorocentraceae</taxon>
        <taxon>Prorocentrum</taxon>
    </lineage>
</organism>